<accession>A0AAV2DKK1</accession>
<dbReference type="AlphaFoldDB" id="A0AAV2DKK1"/>
<dbReference type="PANTHER" id="PTHR31111">
    <property type="entry name" value="BNAA05G37150D PROTEIN-RELATED"/>
    <property type="match status" value="1"/>
</dbReference>
<dbReference type="InterPro" id="IPR017451">
    <property type="entry name" value="F-box-assoc_interact_dom"/>
</dbReference>
<dbReference type="InterPro" id="IPR013187">
    <property type="entry name" value="F-box-assoc_dom_typ3"/>
</dbReference>
<sequence>MERPPAKKRRESKNHQEIPNPINSNFSSLNPPTSTRDPIPFDVIYDIFTALPVKSLVRFQFLSKFCHSIINDQTFARSHRPITKPDSGLLITFPTKLQTAQTFYISGLNGGSATHRLTIPPRFSRYTTHSINGIVCLDFGLTAVVCNPSTGRSTTLPFVSNPRATPAPPTYYCVNSFGFDPISQNYKVLNSWRIHGKQETEYRVFTVGGTATSWRELESGPPYYPQRESLCLNGVVYFRSWGDSSKRAQAVMVAFDVREESFKEIQLHRNAPLDAATSCLAKLGGRVVIAKFVQVQQDAKLTFWELDDSSRKSVWVERSFLFTSWTPAVDSSLFVVVGQASGGDSAEDEIVIAPRVLSSPLLLCYYNRVKSTFRWVEVSGLPPYDPFDLSSNSVMVTNYEENIWPIAPASKS</sequence>
<protein>
    <recommendedName>
        <fullName evidence="2">F-box associated beta-propeller type 3 domain-containing protein</fullName>
    </recommendedName>
</protein>
<dbReference type="InterPro" id="IPR036047">
    <property type="entry name" value="F-box-like_dom_sf"/>
</dbReference>
<feature type="domain" description="F-box associated beta-propeller type 3" evidence="2">
    <location>
        <begin position="112"/>
        <end position="388"/>
    </location>
</feature>
<dbReference type="PANTHER" id="PTHR31111:SF125">
    <property type="entry name" value="F-BOX PROTEIN CPR30-LIKE"/>
    <property type="match status" value="1"/>
</dbReference>
<dbReference type="EMBL" id="OZ034816">
    <property type="protein sequence ID" value="CAL1373594.1"/>
    <property type="molecule type" value="Genomic_DNA"/>
</dbReference>
<evidence type="ECO:0000259" key="2">
    <source>
        <dbReference type="Pfam" id="PF08268"/>
    </source>
</evidence>
<evidence type="ECO:0000256" key="1">
    <source>
        <dbReference type="SAM" id="MobiDB-lite"/>
    </source>
</evidence>
<feature type="compositionally biased region" description="Basic residues" evidence="1">
    <location>
        <begin position="1"/>
        <end position="12"/>
    </location>
</feature>
<feature type="compositionally biased region" description="Polar residues" evidence="1">
    <location>
        <begin position="21"/>
        <end position="33"/>
    </location>
</feature>
<dbReference type="SUPFAM" id="SSF81383">
    <property type="entry name" value="F-box domain"/>
    <property type="match status" value="1"/>
</dbReference>
<reference evidence="3 4" key="1">
    <citation type="submission" date="2024-04" db="EMBL/GenBank/DDBJ databases">
        <authorList>
            <person name="Fracassetti M."/>
        </authorList>
    </citation>
    <scope>NUCLEOTIDE SEQUENCE [LARGE SCALE GENOMIC DNA]</scope>
</reference>
<organism evidence="3 4">
    <name type="scientific">Linum trigynum</name>
    <dbReference type="NCBI Taxonomy" id="586398"/>
    <lineage>
        <taxon>Eukaryota</taxon>
        <taxon>Viridiplantae</taxon>
        <taxon>Streptophyta</taxon>
        <taxon>Embryophyta</taxon>
        <taxon>Tracheophyta</taxon>
        <taxon>Spermatophyta</taxon>
        <taxon>Magnoliopsida</taxon>
        <taxon>eudicotyledons</taxon>
        <taxon>Gunneridae</taxon>
        <taxon>Pentapetalae</taxon>
        <taxon>rosids</taxon>
        <taxon>fabids</taxon>
        <taxon>Malpighiales</taxon>
        <taxon>Linaceae</taxon>
        <taxon>Linum</taxon>
    </lineage>
</organism>
<evidence type="ECO:0000313" key="3">
    <source>
        <dbReference type="EMBL" id="CAL1373594.1"/>
    </source>
</evidence>
<dbReference type="NCBIfam" id="TIGR01640">
    <property type="entry name" value="F_box_assoc_1"/>
    <property type="match status" value="1"/>
</dbReference>
<name>A0AAV2DKK1_9ROSI</name>
<keyword evidence="4" id="KW-1185">Reference proteome</keyword>
<feature type="region of interest" description="Disordered" evidence="1">
    <location>
        <begin position="1"/>
        <end position="33"/>
    </location>
</feature>
<proteinExistence type="predicted"/>
<gene>
    <name evidence="3" type="ORF">LTRI10_LOCUS15516</name>
</gene>
<dbReference type="Proteomes" id="UP001497516">
    <property type="component" value="Chromosome 3"/>
</dbReference>
<dbReference type="Pfam" id="PF08268">
    <property type="entry name" value="FBA_3"/>
    <property type="match status" value="1"/>
</dbReference>
<evidence type="ECO:0000313" key="4">
    <source>
        <dbReference type="Proteomes" id="UP001497516"/>
    </source>
</evidence>